<dbReference type="GO" id="GO:0016491">
    <property type="term" value="F:oxidoreductase activity"/>
    <property type="evidence" value="ECO:0007669"/>
    <property type="project" value="InterPro"/>
</dbReference>
<dbReference type="AlphaFoldDB" id="A0A7W5DY32"/>
<evidence type="ECO:0000259" key="1">
    <source>
        <dbReference type="PROSITE" id="PS51352"/>
    </source>
</evidence>
<dbReference type="Pfam" id="PF09865">
    <property type="entry name" value="DUF2092"/>
    <property type="match status" value="1"/>
</dbReference>
<name>A0A7W5DY32_9BACT</name>
<evidence type="ECO:0000313" key="3">
    <source>
        <dbReference type="Proteomes" id="UP000536179"/>
    </source>
</evidence>
<organism evidence="2 3">
    <name type="scientific">Aporhodopirellula rubra</name>
    <dbReference type="NCBI Taxonomy" id="980271"/>
    <lineage>
        <taxon>Bacteria</taxon>
        <taxon>Pseudomonadati</taxon>
        <taxon>Planctomycetota</taxon>
        <taxon>Planctomycetia</taxon>
        <taxon>Pirellulales</taxon>
        <taxon>Pirellulaceae</taxon>
        <taxon>Aporhodopirellula</taxon>
    </lineage>
</organism>
<feature type="domain" description="Thioredoxin" evidence="1">
    <location>
        <begin position="297"/>
        <end position="439"/>
    </location>
</feature>
<comment type="caution">
    <text evidence="2">The sequence shown here is derived from an EMBL/GenBank/DDBJ whole genome shotgun (WGS) entry which is preliminary data.</text>
</comment>
<sequence length="452" mass="49595">MSAWSFRCSVLFFCSVCILMCVVGVRNVLGDDARARGDSATAPSEKTNTFTPSPQVTSTLLPLFTAIADADVSRAKVELSVETVMHGEILSNEKSTFQIASKYPNKYTIYHKSDEERKRLYADGKVSTVAMDPTSYYELPDALNNQTLVTRTPLSLGPYPEPMLALTVAGVDPSVTFLGGMNSVTVLGKTKFRGRTESIHVQGEQDDGVVWDLWITDEKQPRPLRLLVNLTPMLIATGQVRVPQGYELSLRYDFVSWRVTGEVDDKLFRFVAPADATKYDSLVHYQKTIASKIGSHPLLGKKVPDYTLTLLDGTEVSSKDLEGKVVVLDFWATWCTPCLQAMPVIKAAVDEYDDKDVVFYAVNVAENASLVNGFAGEQDWGVDVAVDPKGTMIDVFAAKKIPLTLVIASTGLVEAVHVGYPGKDALRKQFKDELDVLTKGGRIATSETAKEK</sequence>
<dbReference type="InterPro" id="IPR013766">
    <property type="entry name" value="Thioredoxin_domain"/>
</dbReference>
<dbReference type="PROSITE" id="PS51352">
    <property type="entry name" value="THIOREDOXIN_2"/>
    <property type="match status" value="1"/>
</dbReference>
<keyword evidence="2" id="KW-0449">Lipoprotein</keyword>
<protein>
    <submittedName>
        <fullName evidence="2">Thiol-disulfide isomerase/thioredoxin/outer membrane lipoprotein-sorting protein</fullName>
    </submittedName>
</protein>
<dbReference type="InterPro" id="IPR036249">
    <property type="entry name" value="Thioredoxin-like_sf"/>
</dbReference>
<dbReference type="Pfam" id="PF00578">
    <property type="entry name" value="AhpC-TSA"/>
    <property type="match status" value="1"/>
</dbReference>
<dbReference type="InterPro" id="IPR050553">
    <property type="entry name" value="Thioredoxin_ResA/DsbE_sf"/>
</dbReference>
<evidence type="ECO:0000313" key="2">
    <source>
        <dbReference type="EMBL" id="MBB3206654.1"/>
    </source>
</evidence>
<dbReference type="Gene3D" id="3.40.30.10">
    <property type="entry name" value="Glutaredoxin"/>
    <property type="match status" value="1"/>
</dbReference>
<dbReference type="InterPro" id="IPR019207">
    <property type="entry name" value="DUF2092"/>
</dbReference>
<reference evidence="2 3" key="1">
    <citation type="submission" date="2020-08" db="EMBL/GenBank/DDBJ databases">
        <title>Genomic Encyclopedia of Type Strains, Phase III (KMG-III): the genomes of soil and plant-associated and newly described type strains.</title>
        <authorList>
            <person name="Whitman W."/>
        </authorList>
    </citation>
    <scope>NUCLEOTIDE SEQUENCE [LARGE SCALE GENOMIC DNA]</scope>
    <source>
        <strain evidence="2 3">CECT 8075</strain>
    </source>
</reference>
<dbReference type="CDD" id="cd02966">
    <property type="entry name" value="TlpA_like_family"/>
    <property type="match status" value="1"/>
</dbReference>
<dbReference type="GO" id="GO:0016209">
    <property type="term" value="F:antioxidant activity"/>
    <property type="evidence" value="ECO:0007669"/>
    <property type="project" value="InterPro"/>
</dbReference>
<dbReference type="Proteomes" id="UP000536179">
    <property type="component" value="Unassembled WGS sequence"/>
</dbReference>
<keyword evidence="2" id="KW-0413">Isomerase</keyword>
<dbReference type="GO" id="GO:0016853">
    <property type="term" value="F:isomerase activity"/>
    <property type="evidence" value="ECO:0007669"/>
    <property type="project" value="UniProtKB-KW"/>
</dbReference>
<accession>A0A7W5DY32</accession>
<dbReference type="PANTHER" id="PTHR42852">
    <property type="entry name" value="THIOL:DISULFIDE INTERCHANGE PROTEIN DSBE"/>
    <property type="match status" value="1"/>
</dbReference>
<dbReference type="InterPro" id="IPR000866">
    <property type="entry name" value="AhpC/TSA"/>
</dbReference>
<dbReference type="EMBL" id="JACHXU010000007">
    <property type="protein sequence ID" value="MBB3206654.1"/>
    <property type="molecule type" value="Genomic_DNA"/>
</dbReference>
<gene>
    <name evidence="2" type="ORF">FHS27_002466</name>
</gene>
<proteinExistence type="predicted"/>
<keyword evidence="3" id="KW-1185">Reference proteome</keyword>
<dbReference type="SUPFAM" id="SSF52833">
    <property type="entry name" value="Thioredoxin-like"/>
    <property type="match status" value="1"/>
</dbReference>
<dbReference type="PANTHER" id="PTHR42852:SF17">
    <property type="entry name" value="THIOREDOXIN-LIKE PROTEIN HI_1115"/>
    <property type="match status" value="1"/>
</dbReference>